<feature type="chain" id="PRO_5021207914" description="MATH domain-containing protein" evidence="3">
    <location>
        <begin position="24"/>
        <end position="401"/>
    </location>
</feature>
<dbReference type="InterPro" id="IPR050804">
    <property type="entry name" value="MCC"/>
</dbReference>
<keyword evidence="6" id="KW-1185">Reference proteome</keyword>
<feature type="region of interest" description="Disordered" evidence="2">
    <location>
        <begin position="249"/>
        <end position="298"/>
    </location>
</feature>
<dbReference type="Gramene" id="RZC80671">
    <property type="protein sequence ID" value="RZC80671"/>
    <property type="gene ID" value="C5167_043238"/>
</dbReference>
<dbReference type="SUPFAM" id="SSF49599">
    <property type="entry name" value="TRAF domain-like"/>
    <property type="match status" value="1"/>
</dbReference>
<dbReference type="EMBL" id="CM010724">
    <property type="protein sequence ID" value="RZC80671.1"/>
    <property type="molecule type" value="Genomic_DNA"/>
</dbReference>
<protein>
    <recommendedName>
        <fullName evidence="4">MATH domain-containing protein</fullName>
    </recommendedName>
</protein>
<dbReference type="InterPro" id="IPR008974">
    <property type="entry name" value="TRAF-like"/>
</dbReference>
<dbReference type="Proteomes" id="UP000316621">
    <property type="component" value="Chromosome 10"/>
</dbReference>
<evidence type="ECO:0000256" key="2">
    <source>
        <dbReference type="SAM" id="MobiDB-lite"/>
    </source>
</evidence>
<dbReference type="Gene3D" id="2.60.210.10">
    <property type="entry name" value="Apoptosis, Tumor Necrosis Factor Receptor Associated Protein 2, Chain A"/>
    <property type="match status" value="1"/>
</dbReference>
<dbReference type="Pfam" id="PF22486">
    <property type="entry name" value="MATH_2"/>
    <property type="match status" value="1"/>
</dbReference>
<feature type="signal peptide" evidence="3">
    <location>
        <begin position="1"/>
        <end position="23"/>
    </location>
</feature>
<feature type="region of interest" description="Disordered" evidence="2">
    <location>
        <begin position="381"/>
        <end position="401"/>
    </location>
</feature>
<feature type="compositionally biased region" description="Basic and acidic residues" evidence="2">
    <location>
        <begin position="350"/>
        <end position="361"/>
    </location>
</feature>
<evidence type="ECO:0000313" key="6">
    <source>
        <dbReference type="Proteomes" id="UP000316621"/>
    </source>
</evidence>
<evidence type="ECO:0000259" key="4">
    <source>
        <dbReference type="PROSITE" id="PS50144"/>
    </source>
</evidence>
<proteinExistence type="predicted"/>
<dbReference type="PANTHER" id="PTHR46236:SF35">
    <property type="entry name" value="MATH DOMAIN-CONTAINING PROTEIN"/>
    <property type="match status" value="1"/>
</dbReference>
<dbReference type="InterPro" id="IPR002083">
    <property type="entry name" value="MATH/TRAF_dom"/>
</dbReference>
<feature type="domain" description="MATH" evidence="4">
    <location>
        <begin position="49"/>
        <end position="181"/>
    </location>
</feature>
<keyword evidence="3" id="KW-0732">Signal</keyword>
<dbReference type="PANTHER" id="PTHR46236">
    <property type="entry name" value="TRAF-LIKE SUPERFAMILY PROTEIN"/>
    <property type="match status" value="1"/>
</dbReference>
<sequence>MNLTSKLFFFFFFSLITFLSIYTNKEVSEFLVSLRPSISEHQASATPDSNEYVWKVENFSRLSNETYHSEDFSAHGVNWCLDIHPKGMIGTWHTFDGPQLMKGTRLAVFLTSRDTRAWYTRFSLAIINQKNMAQTRKIDGECEFRWENDAMGFYEAMPLKELVDPRVAYVIDDTLYIKVEVLSALKIIKSSPALTTENDLLPPAKTETQSDDSKLKLSMNPNEDQSAKGEDDANQGIFRFFQFLGGSQMRKEDVSEEQSSHTTDNDLLPLAKTETQSDDSKLPLNMDPHEDQSTKGEDDANQGIFQFFQFLGGSQIRKEEQSSHTTENDLLPPAKTETLSDDSKLTLNMDPHEDQSTKGEDDANQGIFRFFQFLGGFQMRKESVSEEQSSHTADAIKSLAA</sequence>
<dbReference type="STRING" id="3469.A0A4Y7L8K2"/>
<organism evidence="5 6">
    <name type="scientific">Papaver somniferum</name>
    <name type="common">Opium poppy</name>
    <dbReference type="NCBI Taxonomy" id="3469"/>
    <lineage>
        <taxon>Eukaryota</taxon>
        <taxon>Viridiplantae</taxon>
        <taxon>Streptophyta</taxon>
        <taxon>Embryophyta</taxon>
        <taxon>Tracheophyta</taxon>
        <taxon>Spermatophyta</taxon>
        <taxon>Magnoliopsida</taxon>
        <taxon>Ranunculales</taxon>
        <taxon>Papaveraceae</taxon>
        <taxon>Papaveroideae</taxon>
        <taxon>Papaver</taxon>
    </lineage>
</organism>
<feature type="compositionally biased region" description="Basic and acidic residues" evidence="2">
    <location>
        <begin position="287"/>
        <end position="298"/>
    </location>
</feature>
<evidence type="ECO:0000256" key="3">
    <source>
        <dbReference type="SAM" id="SignalP"/>
    </source>
</evidence>
<keyword evidence="1" id="KW-0175">Coiled coil</keyword>
<feature type="region of interest" description="Disordered" evidence="2">
    <location>
        <begin position="317"/>
        <end position="364"/>
    </location>
</feature>
<dbReference type="OrthoDB" id="192247at2759"/>
<gene>
    <name evidence="5" type="ORF">C5167_043238</name>
</gene>
<name>A0A4Y7L8K2_PAPSO</name>
<dbReference type="AlphaFoldDB" id="A0A4Y7L8K2"/>
<dbReference type="PROSITE" id="PS50144">
    <property type="entry name" value="MATH"/>
    <property type="match status" value="1"/>
</dbReference>
<dbReference type="CDD" id="cd00121">
    <property type="entry name" value="MATH"/>
    <property type="match status" value="1"/>
</dbReference>
<evidence type="ECO:0000256" key="1">
    <source>
        <dbReference type="ARBA" id="ARBA00023054"/>
    </source>
</evidence>
<feature type="region of interest" description="Disordered" evidence="2">
    <location>
        <begin position="196"/>
        <end position="231"/>
    </location>
</feature>
<evidence type="ECO:0000313" key="5">
    <source>
        <dbReference type="EMBL" id="RZC80671.1"/>
    </source>
</evidence>
<accession>A0A4Y7L8K2</accession>
<reference evidence="5 6" key="1">
    <citation type="journal article" date="2018" name="Science">
        <title>The opium poppy genome and morphinan production.</title>
        <authorList>
            <person name="Guo L."/>
            <person name="Winzer T."/>
            <person name="Yang X."/>
            <person name="Li Y."/>
            <person name="Ning Z."/>
            <person name="He Z."/>
            <person name="Teodor R."/>
            <person name="Lu Y."/>
            <person name="Bowser T.A."/>
            <person name="Graham I.A."/>
            <person name="Ye K."/>
        </authorList>
    </citation>
    <scope>NUCLEOTIDE SEQUENCE [LARGE SCALE GENOMIC DNA]</scope>
    <source>
        <strain evidence="6">cv. HN1</strain>
        <tissue evidence="5">Leaves</tissue>
    </source>
</reference>